<gene>
    <name evidence="2" type="primary">cutA</name>
    <name evidence="2" type="ORF">JQX41_03315</name>
    <name evidence="3" type="ORF">JQX48_03315</name>
</gene>
<dbReference type="InterPro" id="IPR004323">
    <property type="entry name" value="Ion_tolerance_CutA"/>
</dbReference>
<organism evidence="2 4">
    <name type="scientific">Marivita cryptomonadis</name>
    <dbReference type="NCBI Taxonomy" id="505252"/>
    <lineage>
        <taxon>Bacteria</taxon>
        <taxon>Pseudomonadati</taxon>
        <taxon>Pseudomonadota</taxon>
        <taxon>Alphaproteobacteria</taxon>
        <taxon>Rhodobacterales</taxon>
        <taxon>Roseobacteraceae</taxon>
        <taxon>Marivita</taxon>
    </lineage>
</organism>
<evidence type="ECO:0000313" key="5">
    <source>
        <dbReference type="Proteomes" id="UP000809440"/>
    </source>
</evidence>
<proteinExistence type="inferred from homology"/>
<evidence type="ECO:0000313" key="2">
    <source>
        <dbReference type="EMBL" id="MBM2411320.1"/>
    </source>
</evidence>
<dbReference type="Pfam" id="PF03091">
    <property type="entry name" value="CutA1"/>
    <property type="match status" value="1"/>
</dbReference>
<dbReference type="GO" id="GO:0010038">
    <property type="term" value="P:response to metal ion"/>
    <property type="evidence" value="ECO:0007669"/>
    <property type="project" value="InterPro"/>
</dbReference>
<comment type="similarity">
    <text evidence="1">Belongs to the CutA family.</text>
</comment>
<protein>
    <submittedName>
        <fullName evidence="2">Divalent cation tolerance protein CutA</fullName>
    </submittedName>
</protein>
<evidence type="ECO:0000313" key="4">
    <source>
        <dbReference type="Proteomes" id="UP000755667"/>
    </source>
</evidence>
<dbReference type="EMBL" id="JAFBXE010000002">
    <property type="protein sequence ID" value="MBM2411320.1"/>
    <property type="molecule type" value="Genomic_DNA"/>
</dbReference>
<dbReference type="OrthoDB" id="37622at2"/>
<accession>A0A9Q2NV51</accession>
<evidence type="ECO:0000313" key="3">
    <source>
        <dbReference type="EMBL" id="MBM2415987.1"/>
    </source>
</evidence>
<keyword evidence="5" id="KW-1185">Reference proteome</keyword>
<dbReference type="AlphaFoldDB" id="A0A9Q2NV51"/>
<reference evidence="2 5" key="1">
    <citation type="submission" date="2021-01" db="EMBL/GenBank/DDBJ databases">
        <title>Diatom-associated Roseobacters Show Island Model of Population Structure.</title>
        <authorList>
            <person name="Qu L."/>
            <person name="Feng X."/>
            <person name="Chen Y."/>
            <person name="Li L."/>
            <person name="Wang X."/>
            <person name="Hu Z."/>
            <person name="Wang H."/>
            <person name="Luo H."/>
        </authorList>
    </citation>
    <scope>NUCLEOTIDE SEQUENCE</scope>
    <source>
        <strain evidence="3 5">CC28-63</strain>
        <strain evidence="2">CC28-69</strain>
    </source>
</reference>
<dbReference type="Proteomes" id="UP000809440">
    <property type="component" value="Unassembled WGS sequence"/>
</dbReference>
<evidence type="ECO:0000256" key="1">
    <source>
        <dbReference type="ARBA" id="ARBA00010169"/>
    </source>
</evidence>
<dbReference type="Gene3D" id="3.30.70.120">
    <property type="match status" value="1"/>
</dbReference>
<dbReference type="InterPro" id="IPR011322">
    <property type="entry name" value="N-reg_PII-like_a/b"/>
</dbReference>
<sequence length="91" mass="10138">MPNHQPGGRVVPEARLWRDRWRGTCGAIRAKRIAQRSVGCVLARTAKPSNTPALKNLILRDHPYDEPALWAVEMTDGAESFLNWIDTTATG</sequence>
<dbReference type="InterPro" id="IPR015867">
    <property type="entry name" value="N-reg_PII/ATP_PRibTrfase_C"/>
</dbReference>
<dbReference type="EMBL" id="JAFBXF010000002">
    <property type="protein sequence ID" value="MBM2415987.1"/>
    <property type="molecule type" value="Genomic_DNA"/>
</dbReference>
<dbReference type="Proteomes" id="UP000755667">
    <property type="component" value="Unassembled WGS sequence"/>
</dbReference>
<dbReference type="SUPFAM" id="SSF54913">
    <property type="entry name" value="GlnB-like"/>
    <property type="match status" value="1"/>
</dbReference>
<comment type="caution">
    <text evidence="2">The sequence shown here is derived from an EMBL/GenBank/DDBJ whole genome shotgun (WGS) entry which is preliminary data.</text>
</comment>
<name>A0A9Q2NV51_9RHOB</name>